<dbReference type="Proteomes" id="UP001162480">
    <property type="component" value="Chromosome 9"/>
</dbReference>
<accession>A0AA36B4I3</accession>
<dbReference type="AlphaFoldDB" id="A0AA36B4I3"/>
<gene>
    <name evidence="1" type="ORF">OCTVUL_1B006962</name>
</gene>
<evidence type="ECO:0000313" key="1">
    <source>
        <dbReference type="EMBL" id="CAI9727449.1"/>
    </source>
</evidence>
<protein>
    <submittedName>
        <fullName evidence="1">Uncharacterized protein</fullName>
    </submittedName>
</protein>
<dbReference type="EMBL" id="OX597822">
    <property type="protein sequence ID" value="CAI9727449.1"/>
    <property type="molecule type" value="Genomic_DNA"/>
</dbReference>
<proteinExistence type="predicted"/>
<evidence type="ECO:0000313" key="2">
    <source>
        <dbReference type="Proteomes" id="UP001162480"/>
    </source>
</evidence>
<keyword evidence="2" id="KW-1185">Reference proteome</keyword>
<reference evidence="1" key="1">
    <citation type="submission" date="2023-08" db="EMBL/GenBank/DDBJ databases">
        <authorList>
            <person name="Alioto T."/>
            <person name="Alioto T."/>
            <person name="Gomez Garrido J."/>
        </authorList>
    </citation>
    <scope>NUCLEOTIDE SEQUENCE</scope>
</reference>
<organism evidence="1 2">
    <name type="scientific">Octopus vulgaris</name>
    <name type="common">Common octopus</name>
    <dbReference type="NCBI Taxonomy" id="6645"/>
    <lineage>
        <taxon>Eukaryota</taxon>
        <taxon>Metazoa</taxon>
        <taxon>Spiralia</taxon>
        <taxon>Lophotrochozoa</taxon>
        <taxon>Mollusca</taxon>
        <taxon>Cephalopoda</taxon>
        <taxon>Coleoidea</taxon>
        <taxon>Octopodiformes</taxon>
        <taxon>Octopoda</taxon>
        <taxon>Incirrata</taxon>
        <taxon>Octopodidae</taxon>
        <taxon>Octopus</taxon>
    </lineage>
</organism>
<name>A0AA36B4I3_OCTVU</name>
<sequence length="85" mass="9732">MAGNKSHFYRVTELCEDDVKGMSSLSVEILKSKTIEKFLNLQHGSTKMVIHVKGMKLLINCDSDILTEKWYVAKRIPAFKSKERS</sequence>